<comment type="caution">
    <text evidence="2">The sequence shown here is derived from an EMBL/GenBank/DDBJ whole genome shotgun (WGS) entry which is preliminary data.</text>
</comment>
<organism evidence="2 3">
    <name type="scientific">Prorocentrum cordatum</name>
    <dbReference type="NCBI Taxonomy" id="2364126"/>
    <lineage>
        <taxon>Eukaryota</taxon>
        <taxon>Sar</taxon>
        <taxon>Alveolata</taxon>
        <taxon>Dinophyceae</taxon>
        <taxon>Prorocentrales</taxon>
        <taxon>Prorocentraceae</taxon>
        <taxon>Prorocentrum</taxon>
    </lineage>
</organism>
<evidence type="ECO:0000256" key="1">
    <source>
        <dbReference type="SAM" id="MobiDB-lite"/>
    </source>
</evidence>
<feature type="compositionally biased region" description="Acidic residues" evidence="1">
    <location>
        <begin position="87"/>
        <end position="97"/>
    </location>
</feature>
<accession>A0ABN9W624</accession>
<proteinExistence type="predicted"/>
<keyword evidence="3" id="KW-1185">Reference proteome</keyword>
<feature type="compositionally biased region" description="Basic and acidic residues" evidence="1">
    <location>
        <begin position="128"/>
        <end position="147"/>
    </location>
</feature>
<sequence>MLPQAARAAGGGRRPSLRTAGARQTSRAAGPRAGVTLPPARRPTRRRHAPDNSTRARGEGSRMHVCRAGWAGARDERPGRRGGSRGEEEEEEEEEEVEQRPWEHGRKKRSRSRAGVALPPAQRAPIGDQDRTSLEDRGSRTEDREAGGSRAPASEAAHSGSSPLQPLCSLLQQYSIFFGDHDSSRQCMQW</sequence>
<gene>
    <name evidence="2" type="ORF">PCOR1329_LOCUS63557</name>
</gene>
<evidence type="ECO:0000313" key="3">
    <source>
        <dbReference type="Proteomes" id="UP001189429"/>
    </source>
</evidence>
<dbReference type="EMBL" id="CAUYUJ010018068">
    <property type="protein sequence ID" value="CAK0880410.1"/>
    <property type="molecule type" value="Genomic_DNA"/>
</dbReference>
<dbReference type="Proteomes" id="UP001189429">
    <property type="component" value="Unassembled WGS sequence"/>
</dbReference>
<protein>
    <submittedName>
        <fullName evidence="2">Uncharacterized protein</fullName>
    </submittedName>
</protein>
<evidence type="ECO:0000313" key="2">
    <source>
        <dbReference type="EMBL" id="CAK0880410.1"/>
    </source>
</evidence>
<name>A0ABN9W624_9DINO</name>
<reference evidence="2" key="1">
    <citation type="submission" date="2023-10" db="EMBL/GenBank/DDBJ databases">
        <authorList>
            <person name="Chen Y."/>
            <person name="Shah S."/>
            <person name="Dougan E. K."/>
            <person name="Thang M."/>
            <person name="Chan C."/>
        </authorList>
    </citation>
    <scope>NUCLEOTIDE SEQUENCE [LARGE SCALE GENOMIC DNA]</scope>
</reference>
<feature type="region of interest" description="Disordered" evidence="1">
    <location>
        <begin position="1"/>
        <end position="165"/>
    </location>
</feature>